<dbReference type="InterPro" id="IPR008271">
    <property type="entry name" value="Ser/Thr_kinase_AS"/>
</dbReference>
<keyword evidence="1" id="KW-0808">Transferase</keyword>
<dbReference type="GO" id="GO:0005524">
    <property type="term" value="F:ATP binding"/>
    <property type="evidence" value="ECO:0007669"/>
    <property type="project" value="UniProtKB-UniRule"/>
</dbReference>
<evidence type="ECO:0000256" key="2">
    <source>
        <dbReference type="ARBA" id="ARBA00022741"/>
    </source>
</evidence>
<dbReference type="Gramene" id="QL07p044571:mrna">
    <property type="protein sequence ID" value="QL07p044571:mrna:CDS:1"/>
    <property type="gene ID" value="QL07p044571"/>
</dbReference>
<dbReference type="Pfam" id="PF00069">
    <property type="entry name" value="Pkinase"/>
    <property type="match status" value="1"/>
</dbReference>
<evidence type="ECO:0000256" key="5">
    <source>
        <dbReference type="PROSITE-ProRule" id="PRU10141"/>
    </source>
</evidence>
<dbReference type="KEGG" id="qlo:115952106"/>
<dbReference type="InterPro" id="IPR017441">
    <property type="entry name" value="Protein_kinase_ATP_BS"/>
</dbReference>
<dbReference type="OrthoDB" id="8693905at2759"/>
<reference evidence="8 9" key="1">
    <citation type="journal article" date="2016" name="G3 (Bethesda)">
        <title>First Draft Assembly and Annotation of the Genome of a California Endemic Oak Quercus lobata Nee (Fagaceae).</title>
        <authorList>
            <person name="Sork V.L."/>
            <person name="Fitz-Gibbon S.T."/>
            <person name="Puiu D."/>
            <person name="Crepeau M."/>
            <person name="Gugger P.F."/>
            <person name="Sherman R."/>
            <person name="Stevens K."/>
            <person name="Langley C.H."/>
            <person name="Pellegrini M."/>
            <person name="Salzberg S.L."/>
        </authorList>
    </citation>
    <scope>NUCLEOTIDE SEQUENCE [LARGE SCALE GENOMIC DNA]</scope>
    <source>
        <strain evidence="8 9">cv. SW786</strain>
    </source>
</reference>
<organism evidence="8 9">
    <name type="scientific">Quercus lobata</name>
    <name type="common">Valley oak</name>
    <dbReference type="NCBI Taxonomy" id="97700"/>
    <lineage>
        <taxon>Eukaryota</taxon>
        <taxon>Viridiplantae</taxon>
        <taxon>Streptophyta</taxon>
        <taxon>Embryophyta</taxon>
        <taxon>Tracheophyta</taxon>
        <taxon>Spermatophyta</taxon>
        <taxon>Magnoliopsida</taxon>
        <taxon>eudicotyledons</taxon>
        <taxon>Gunneridae</taxon>
        <taxon>Pentapetalae</taxon>
        <taxon>rosids</taxon>
        <taxon>fabids</taxon>
        <taxon>Fagales</taxon>
        <taxon>Fagaceae</taxon>
        <taxon>Quercus</taxon>
    </lineage>
</organism>
<keyword evidence="6" id="KW-0723">Serine/threonine-protein kinase</keyword>
<dbReference type="InterPro" id="IPR011009">
    <property type="entry name" value="Kinase-like_dom_sf"/>
</dbReference>
<evidence type="ECO:0000256" key="3">
    <source>
        <dbReference type="ARBA" id="ARBA00022777"/>
    </source>
</evidence>
<dbReference type="PROSITE" id="PS00108">
    <property type="entry name" value="PROTEIN_KINASE_ST"/>
    <property type="match status" value="1"/>
</dbReference>
<dbReference type="GeneID" id="115952106"/>
<evidence type="ECO:0000259" key="7">
    <source>
        <dbReference type="PROSITE" id="PS50011"/>
    </source>
</evidence>
<feature type="binding site" evidence="5">
    <location>
        <position position="64"/>
    </location>
    <ligand>
        <name>ATP</name>
        <dbReference type="ChEBI" id="CHEBI:30616"/>
    </ligand>
</feature>
<dbReference type="EMBL" id="LRBV02000007">
    <property type="status" value="NOT_ANNOTATED_CDS"/>
    <property type="molecule type" value="Genomic_DNA"/>
</dbReference>
<sequence>MKRKRELESEYGEGEFKLQKSLTGGSWQRGPLLGKGGFGSVYLAVLTDPGPSITANATQVVAVKSTKEDDSEELWLDKCFLDALQGCPYIVTCFGEDFTVDAEDEEAPCMANYFMEYASQGTLADLINKSECGLPEEDVRRFTRMLLEGLDFVHKKGIVHCDIKPQNILLAPDETGLLVAKIADFGLAKSTFRDLEIGVRGTAMYLAPESIIDEIQLQPSDVWALGCVVLNMLTRRPTWKLNLDEGIEDLWKQIASAIPSIPDGISHLAKDFLLKCFVRNPEERSSVGSLLYHPFVNVVLHDMPESEVVVLSSCAAASSDLEDKFKEDEVEEVYDDDIVEEDPSELIEEDPSELIEEDPSELIEEDPSEIMEEDPSEIMEEDPSEVIEEDPSEIEIGNQETPVGSSWASKEAVEAAVKLFNSVRVDNIIPLGSAVSFKKMEISDQHRLNLMERILPRVIMI</sequence>
<gene>
    <name evidence="8" type="primary">LOC115952106</name>
</gene>
<dbReference type="GO" id="GO:0004674">
    <property type="term" value="F:protein serine/threonine kinase activity"/>
    <property type="evidence" value="ECO:0007669"/>
    <property type="project" value="UniProtKB-KW"/>
</dbReference>
<evidence type="ECO:0000256" key="6">
    <source>
        <dbReference type="RuleBase" id="RU000304"/>
    </source>
</evidence>
<keyword evidence="9" id="KW-1185">Reference proteome</keyword>
<dbReference type="PANTHER" id="PTHR48011:SF56">
    <property type="entry name" value="PROTEIN KINASE DOMAIN-CONTAINING PROTEIN"/>
    <property type="match status" value="1"/>
</dbReference>
<feature type="domain" description="Protein kinase" evidence="7">
    <location>
        <begin position="27"/>
        <end position="296"/>
    </location>
</feature>
<keyword evidence="3" id="KW-0418">Kinase</keyword>
<dbReference type="AlphaFoldDB" id="A0A7N2M7Q2"/>
<evidence type="ECO:0000256" key="1">
    <source>
        <dbReference type="ARBA" id="ARBA00022679"/>
    </source>
</evidence>
<keyword evidence="2 5" id="KW-0547">Nucleotide-binding</keyword>
<evidence type="ECO:0000313" key="9">
    <source>
        <dbReference type="Proteomes" id="UP000594261"/>
    </source>
</evidence>
<dbReference type="InParanoid" id="A0A7N2M7Q2"/>
<keyword evidence="4 5" id="KW-0067">ATP-binding</keyword>
<dbReference type="Gene3D" id="1.10.510.10">
    <property type="entry name" value="Transferase(Phosphotransferase) domain 1"/>
    <property type="match status" value="1"/>
</dbReference>
<dbReference type="SMART" id="SM00220">
    <property type="entry name" value="S_TKc"/>
    <property type="match status" value="1"/>
</dbReference>
<dbReference type="Proteomes" id="UP000594261">
    <property type="component" value="Chromosome 7"/>
</dbReference>
<dbReference type="SUPFAM" id="SSF56112">
    <property type="entry name" value="Protein kinase-like (PK-like)"/>
    <property type="match status" value="1"/>
</dbReference>
<comment type="similarity">
    <text evidence="6">Belongs to the protein kinase superfamily.</text>
</comment>
<dbReference type="GO" id="GO:0007165">
    <property type="term" value="P:signal transduction"/>
    <property type="evidence" value="ECO:0007669"/>
    <property type="project" value="TreeGrafter"/>
</dbReference>
<dbReference type="InterPro" id="IPR052751">
    <property type="entry name" value="Plant_MAPKKK"/>
</dbReference>
<dbReference type="PANTHER" id="PTHR48011">
    <property type="entry name" value="CCR4-NOT TRANSCRIPTIONAL COMPLEX SUBUNIT CAF120-RELATED"/>
    <property type="match status" value="1"/>
</dbReference>
<dbReference type="PROSITE" id="PS00107">
    <property type="entry name" value="PROTEIN_KINASE_ATP"/>
    <property type="match status" value="1"/>
</dbReference>
<dbReference type="RefSeq" id="XP_030925046.1">
    <property type="nucleotide sequence ID" value="XM_031069186.1"/>
</dbReference>
<dbReference type="PROSITE" id="PS50011">
    <property type="entry name" value="PROTEIN_KINASE_DOM"/>
    <property type="match status" value="1"/>
</dbReference>
<dbReference type="EnsemblPlants" id="QL07p044571:mrna">
    <property type="protein sequence ID" value="QL07p044571:mrna:CDS:1"/>
    <property type="gene ID" value="QL07p044571"/>
</dbReference>
<name>A0A7N2M7Q2_QUELO</name>
<evidence type="ECO:0000313" key="8">
    <source>
        <dbReference type="EnsemblPlants" id="QL07p044571:mrna:CDS:1"/>
    </source>
</evidence>
<evidence type="ECO:0000256" key="4">
    <source>
        <dbReference type="ARBA" id="ARBA00022840"/>
    </source>
</evidence>
<protein>
    <recommendedName>
        <fullName evidence="7">Protein kinase domain-containing protein</fullName>
    </recommendedName>
</protein>
<proteinExistence type="inferred from homology"/>
<dbReference type="InterPro" id="IPR000719">
    <property type="entry name" value="Prot_kinase_dom"/>
</dbReference>
<accession>A0A7N2M7Q2</accession>
<reference evidence="8" key="2">
    <citation type="submission" date="2021-01" db="UniProtKB">
        <authorList>
            <consortium name="EnsemblPlants"/>
        </authorList>
    </citation>
    <scope>IDENTIFICATION</scope>
</reference>